<keyword evidence="6" id="KW-0342">GTP-binding</keyword>
<dbReference type="GO" id="GO:0000271">
    <property type="term" value="P:polysaccharide biosynthetic process"/>
    <property type="evidence" value="ECO:0007669"/>
    <property type="project" value="InterPro"/>
</dbReference>
<protein>
    <recommendedName>
        <fullName evidence="3">mannose-1-phosphate guanylyltransferase</fullName>
        <ecNumber evidence="3">2.7.7.13</ecNumber>
    </recommendedName>
</protein>
<dbReference type="KEGG" id="vcw:GJQ55_11515"/>
<evidence type="ECO:0000256" key="8">
    <source>
        <dbReference type="RuleBase" id="RU004190"/>
    </source>
</evidence>
<comment type="similarity">
    <text evidence="2 8">Belongs to the mannose-6-phosphate isomerase type 2 family.</text>
</comment>
<dbReference type="Gene3D" id="3.90.550.10">
    <property type="entry name" value="Spore Coat Polysaccharide Biosynthesis Protein SpsA, Chain A"/>
    <property type="match status" value="1"/>
</dbReference>
<evidence type="ECO:0000259" key="10">
    <source>
        <dbReference type="Pfam" id="PF01050"/>
    </source>
</evidence>
<dbReference type="Proteomes" id="UP000596074">
    <property type="component" value="Chromosome"/>
</dbReference>
<feature type="domain" description="Nucleotidyl transferase" evidence="9">
    <location>
        <begin position="5"/>
        <end position="294"/>
    </location>
</feature>
<dbReference type="Pfam" id="PF22640">
    <property type="entry name" value="ManC_GMP_beta-helix"/>
    <property type="match status" value="1"/>
</dbReference>
<comment type="catalytic activity">
    <reaction evidence="7">
        <text>alpha-D-mannose 1-phosphate + GTP + H(+) = GDP-alpha-D-mannose + diphosphate</text>
        <dbReference type="Rhea" id="RHEA:15229"/>
        <dbReference type="ChEBI" id="CHEBI:15378"/>
        <dbReference type="ChEBI" id="CHEBI:33019"/>
        <dbReference type="ChEBI" id="CHEBI:37565"/>
        <dbReference type="ChEBI" id="CHEBI:57527"/>
        <dbReference type="ChEBI" id="CHEBI:58409"/>
        <dbReference type="EC" id="2.7.7.13"/>
    </reaction>
</comment>
<keyword evidence="5" id="KW-0547">Nucleotide-binding</keyword>
<dbReference type="InterPro" id="IPR011051">
    <property type="entry name" value="RmlC_Cupin_sf"/>
</dbReference>
<dbReference type="EC" id="2.7.7.13" evidence="3"/>
<evidence type="ECO:0000256" key="6">
    <source>
        <dbReference type="ARBA" id="ARBA00023134"/>
    </source>
</evidence>
<dbReference type="Pfam" id="PF00483">
    <property type="entry name" value="NTP_transferase"/>
    <property type="match status" value="1"/>
</dbReference>
<evidence type="ECO:0000313" key="12">
    <source>
        <dbReference type="EMBL" id="QQD25058.1"/>
    </source>
</evidence>
<dbReference type="InterPro" id="IPR006375">
    <property type="entry name" value="Man1P_GuaTrfase/Man6P_Isoase"/>
</dbReference>
<evidence type="ECO:0000256" key="3">
    <source>
        <dbReference type="ARBA" id="ARBA00012387"/>
    </source>
</evidence>
<dbReference type="SUPFAM" id="SSF53448">
    <property type="entry name" value="Nucleotide-diphospho-sugar transferases"/>
    <property type="match status" value="1"/>
</dbReference>
<evidence type="ECO:0000256" key="2">
    <source>
        <dbReference type="ARBA" id="ARBA00006115"/>
    </source>
</evidence>
<dbReference type="GO" id="GO:0009298">
    <property type="term" value="P:GDP-mannose biosynthetic process"/>
    <property type="evidence" value="ECO:0007669"/>
    <property type="project" value="TreeGrafter"/>
</dbReference>
<gene>
    <name evidence="12" type="ORF">GJQ55_11515</name>
</gene>
<evidence type="ECO:0000256" key="5">
    <source>
        <dbReference type="ARBA" id="ARBA00022741"/>
    </source>
</evidence>
<accession>A0A9X7UZY7</accession>
<organism evidence="12 13">
    <name type="scientific">Venatoribacter cucullus</name>
    <dbReference type="NCBI Taxonomy" id="2661630"/>
    <lineage>
        <taxon>Bacteria</taxon>
        <taxon>Pseudomonadati</taxon>
        <taxon>Pseudomonadota</taxon>
        <taxon>Gammaproteobacteria</taxon>
        <taxon>Oceanospirillales</taxon>
        <taxon>Oceanospirillaceae</taxon>
        <taxon>Venatoribacter</taxon>
    </lineage>
</organism>
<evidence type="ECO:0000256" key="7">
    <source>
        <dbReference type="ARBA" id="ARBA00047343"/>
    </source>
</evidence>
<evidence type="ECO:0000259" key="11">
    <source>
        <dbReference type="Pfam" id="PF22640"/>
    </source>
</evidence>
<evidence type="ECO:0000313" key="13">
    <source>
        <dbReference type="Proteomes" id="UP000596074"/>
    </source>
</evidence>
<dbReference type="EMBL" id="CP046056">
    <property type="protein sequence ID" value="QQD25058.1"/>
    <property type="molecule type" value="Genomic_DNA"/>
</dbReference>
<dbReference type="InterPro" id="IPR029044">
    <property type="entry name" value="Nucleotide-diphossugar_trans"/>
</dbReference>
<dbReference type="InterPro" id="IPR014710">
    <property type="entry name" value="RmlC-like_jellyroll"/>
</dbReference>
<dbReference type="PANTHER" id="PTHR46390:SF1">
    <property type="entry name" value="MANNOSE-1-PHOSPHATE GUANYLYLTRANSFERASE"/>
    <property type="match status" value="1"/>
</dbReference>
<evidence type="ECO:0000259" key="9">
    <source>
        <dbReference type="Pfam" id="PF00483"/>
    </source>
</evidence>
<dbReference type="GO" id="GO:0005525">
    <property type="term" value="F:GTP binding"/>
    <property type="evidence" value="ECO:0007669"/>
    <property type="project" value="UniProtKB-KW"/>
</dbReference>
<proteinExistence type="inferred from homology"/>
<evidence type="ECO:0000256" key="4">
    <source>
        <dbReference type="ARBA" id="ARBA00022695"/>
    </source>
</evidence>
<dbReference type="InterPro" id="IPR005835">
    <property type="entry name" value="NTP_transferase_dom"/>
</dbReference>
<dbReference type="GO" id="GO:0016853">
    <property type="term" value="F:isomerase activity"/>
    <property type="evidence" value="ECO:0007669"/>
    <property type="project" value="UniProtKB-KW"/>
</dbReference>
<keyword evidence="13" id="KW-1185">Reference proteome</keyword>
<evidence type="ECO:0000256" key="1">
    <source>
        <dbReference type="ARBA" id="ARBA00004823"/>
    </source>
</evidence>
<dbReference type="InterPro" id="IPR051161">
    <property type="entry name" value="Mannose-6P_isomerase_type2"/>
</dbReference>
<dbReference type="AlphaFoldDB" id="A0A9X7UZY7"/>
<comment type="pathway">
    <text evidence="1">Nucleotide-sugar biosynthesis; GDP-alpha-D-mannose biosynthesis; GDP-alpha-D-mannose from alpha-D-mannose 1-phosphate (GTP route): step 1/1.</text>
</comment>
<dbReference type="RefSeq" id="WP_228345120.1">
    <property type="nucleotide sequence ID" value="NZ_CP046056.1"/>
</dbReference>
<keyword evidence="12" id="KW-0413">Isomerase</keyword>
<dbReference type="GO" id="GO:0004475">
    <property type="term" value="F:mannose-1-phosphate guanylyltransferase (GTP) activity"/>
    <property type="evidence" value="ECO:0007669"/>
    <property type="project" value="UniProtKB-EC"/>
</dbReference>
<dbReference type="InterPro" id="IPR001538">
    <property type="entry name" value="Man6P_isomerase-2_C"/>
</dbReference>
<feature type="domain" description="Mannose-6-phosphate isomerase type II C-terminal" evidence="10">
    <location>
        <begin position="365"/>
        <end position="475"/>
    </location>
</feature>
<dbReference type="SUPFAM" id="SSF51182">
    <property type="entry name" value="RmlC-like cupins"/>
    <property type="match status" value="1"/>
</dbReference>
<keyword evidence="12" id="KW-0808">Transferase</keyword>
<sequence>MKLVPVILAGGQGSRLWPLSTPDCPKQYLPLLDPHWSLLQQTLQRAQQLSPCQPLLVCHEEQRFLAAEQCRAAGIHATLLLERDSRNTAQALALAAQFLRARGDDNVLMLVLPADHLLENIAPLQQALQHLQPWVEQGAAAVFGILPHTPATGFGYLQVSAGEAPVRPLRAFHEKPDATTAADYLQANTTAPQPCWFWNSGMLCWQVQSFLQALQQWQPQLATASAAAIAGQQQDLDFIRPNAAALQGVAALPVDIALLEPLAASGEAAVVAAVLADSGWSDIGSWTAVQALAPADAQGNAQQGNGRFYRSHNSYLHNHSGRDIALLGVTDLVVVDTADALLIAQRDALDQLRVVVADSPPVSPRKVFRPWGCYEILHPGEGYKIKRLQVKPGGQLSLQRHQQRAEHWVVVRGEATVIRQQHGELTQEILHANESTFIALGDVHALANHGNTLLEMIEVQSGDYLGEDDIERLQDIYGRE</sequence>
<reference evidence="12 13" key="1">
    <citation type="submission" date="2019-11" db="EMBL/GenBank/DDBJ databases">
        <title>Venatorbacter sp. nov. a predator of Campylobacter and other Gram-negative bacteria.</title>
        <authorList>
            <person name="Saeedi A."/>
            <person name="Cummings N.J."/>
            <person name="Connerton I.F."/>
            <person name="Connerton P.L."/>
        </authorList>
    </citation>
    <scope>NUCLEOTIDE SEQUENCE [LARGE SCALE GENOMIC DNA]</scope>
    <source>
        <strain evidence="12">XL5</strain>
    </source>
</reference>
<dbReference type="InterPro" id="IPR054566">
    <property type="entry name" value="ManC/GMP-like_b-helix"/>
</dbReference>
<dbReference type="Pfam" id="PF01050">
    <property type="entry name" value="MannoseP_isomer"/>
    <property type="match status" value="1"/>
</dbReference>
<dbReference type="Gene3D" id="2.60.120.10">
    <property type="entry name" value="Jelly Rolls"/>
    <property type="match status" value="1"/>
</dbReference>
<dbReference type="CDD" id="cd02213">
    <property type="entry name" value="cupin_PMI_typeII_C"/>
    <property type="match status" value="1"/>
</dbReference>
<dbReference type="NCBIfam" id="TIGR01479">
    <property type="entry name" value="GMP_PMI"/>
    <property type="match status" value="1"/>
</dbReference>
<name>A0A9X7UZY7_9GAMM</name>
<dbReference type="PANTHER" id="PTHR46390">
    <property type="entry name" value="MANNOSE-1-PHOSPHATE GUANYLYLTRANSFERASE"/>
    <property type="match status" value="1"/>
</dbReference>
<feature type="domain" description="MannoseP isomerase/GMP-like beta-helix" evidence="11">
    <location>
        <begin position="322"/>
        <end position="356"/>
    </location>
</feature>
<keyword evidence="4 12" id="KW-0548">Nucleotidyltransferase</keyword>